<dbReference type="EMBL" id="JAPWDV010000002">
    <property type="protein sequence ID" value="KAJ6219688.1"/>
    <property type="molecule type" value="Genomic_DNA"/>
</dbReference>
<dbReference type="PROSITE" id="PS50054">
    <property type="entry name" value="TYR_PHOSPHATASE_DUAL"/>
    <property type="match status" value="1"/>
</dbReference>
<evidence type="ECO:0000256" key="3">
    <source>
        <dbReference type="ARBA" id="ARBA00022912"/>
    </source>
</evidence>
<dbReference type="PROSITE" id="PS00383">
    <property type="entry name" value="TYR_PHOSPHATASE_1"/>
    <property type="match status" value="1"/>
</dbReference>
<dbReference type="AlphaFoldDB" id="A0A9Q0M6W9"/>
<evidence type="ECO:0000259" key="6">
    <source>
        <dbReference type="PROSITE" id="PS50056"/>
    </source>
</evidence>
<feature type="domain" description="Tyrosine specific protein phosphatases" evidence="6">
    <location>
        <begin position="254"/>
        <end position="311"/>
    </location>
</feature>
<evidence type="ECO:0000313" key="7">
    <source>
        <dbReference type="EMBL" id="KAJ6219688.1"/>
    </source>
</evidence>
<dbReference type="GO" id="GO:0004721">
    <property type="term" value="F:phosphoprotein phosphatase activity"/>
    <property type="evidence" value="ECO:0007669"/>
    <property type="project" value="UniProtKB-KW"/>
</dbReference>
<dbReference type="SMART" id="SM00195">
    <property type="entry name" value="DSPc"/>
    <property type="match status" value="1"/>
</dbReference>
<proteinExistence type="inferred from homology"/>
<dbReference type="Pfam" id="PF00782">
    <property type="entry name" value="DSPc"/>
    <property type="match status" value="1"/>
</dbReference>
<comment type="caution">
    <text evidence="7">The sequence shown here is derived from an EMBL/GenBank/DDBJ whole genome shotgun (WGS) entry which is preliminary data.</text>
</comment>
<organism evidence="7 8">
    <name type="scientific">Blomia tropicalis</name>
    <name type="common">Mite</name>
    <dbReference type="NCBI Taxonomy" id="40697"/>
    <lineage>
        <taxon>Eukaryota</taxon>
        <taxon>Metazoa</taxon>
        <taxon>Ecdysozoa</taxon>
        <taxon>Arthropoda</taxon>
        <taxon>Chelicerata</taxon>
        <taxon>Arachnida</taxon>
        <taxon>Acari</taxon>
        <taxon>Acariformes</taxon>
        <taxon>Sarcoptiformes</taxon>
        <taxon>Astigmata</taxon>
        <taxon>Glycyphagoidea</taxon>
        <taxon>Echimyopodidae</taxon>
        <taxon>Blomia</taxon>
    </lineage>
</organism>
<feature type="compositionally biased region" description="Basic and acidic residues" evidence="4">
    <location>
        <begin position="1"/>
        <end position="17"/>
    </location>
</feature>
<dbReference type="OMA" id="INEHEMQ"/>
<dbReference type="Proteomes" id="UP001142055">
    <property type="component" value="Chromosome 2"/>
</dbReference>
<feature type="region of interest" description="Disordered" evidence="4">
    <location>
        <begin position="102"/>
        <end position="121"/>
    </location>
</feature>
<feature type="compositionally biased region" description="Polar residues" evidence="4">
    <location>
        <begin position="103"/>
        <end position="121"/>
    </location>
</feature>
<dbReference type="Gene3D" id="3.90.190.10">
    <property type="entry name" value="Protein tyrosine phosphatase superfamily"/>
    <property type="match status" value="1"/>
</dbReference>
<dbReference type="SUPFAM" id="SSF52799">
    <property type="entry name" value="(Phosphotyrosine protein) phosphatases II"/>
    <property type="match status" value="1"/>
</dbReference>
<accession>A0A9Q0M6W9</accession>
<dbReference type="PROSITE" id="PS50056">
    <property type="entry name" value="TYR_PHOSPHATASE_2"/>
    <property type="match status" value="1"/>
</dbReference>
<reference evidence="7" key="1">
    <citation type="submission" date="2022-12" db="EMBL/GenBank/DDBJ databases">
        <title>Genome assemblies of Blomia tropicalis.</title>
        <authorList>
            <person name="Cui Y."/>
        </authorList>
    </citation>
    <scope>NUCLEOTIDE SEQUENCE</scope>
    <source>
        <tissue evidence="7">Adult mites</tissue>
    </source>
</reference>
<dbReference type="PANTHER" id="PTHR45961">
    <property type="entry name" value="IP21249P"/>
    <property type="match status" value="1"/>
</dbReference>
<evidence type="ECO:0000313" key="8">
    <source>
        <dbReference type="Proteomes" id="UP001142055"/>
    </source>
</evidence>
<dbReference type="InterPro" id="IPR016130">
    <property type="entry name" value="Tyr_Pase_AS"/>
</dbReference>
<evidence type="ECO:0000256" key="1">
    <source>
        <dbReference type="ARBA" id="ARBA00008601"/>
    </source>
</evidence>
<dbReference type="InterPro" id="IPR020422">
    <property type="entry name" value="TYR_PHOSPHATASE_DUAL_dom"/>
</dbReference>
<keyword evidence="8" id="KW-1185">Reference proteome</keyword>
<gene>
    <name evidence="7" type="ORF">RDWZM_005500</name>
</gene>
<dbReference type="InterPro" id="IPR000340">
    <property type="entry name" value="Dual-sp_phosphatase_cat-dom"/>
</dbReference>
<feature type="domain" description="Tyrosine-protein phosphatase" evidence="5">
    <location>
        <begin position="191"/>
        <end position="333"/>
    </location>
</feature>
<keyword evidence="3" id="KW-0904">Protein phosphatase</keyword>
<evidence type="ECO:0000256" key="4">
    <source>
        <dbReference type="SAM" id="MobiDB-lite"/>
    </source>
</evidence>
<dbReference type="InterPro" id="IPR029021">
    <property type="entry name" value="Prot-tyrosine_phosphatase-like"/>
</dbReference>
<sequence length="375" mass="42937">METNKSKDVKSSSEKVKTVSNKTLSRSKRKNRQISDHTINVQKEQQKVKMVQCGKTTKNHSAERFNEKMNRKPINDLPPSDVNVKRMSIGGVNKYDMEVAKETQATTTNSERPIRSGRNTNADLLVAGPGILNRAQEATRTLTGFPVIRHIIPRLTTLKEQEEIRARAEKNPRITSRQKQLLQLLQEPFNQMSVVTKFIGLTGSGGLVAERFAQMPHPVRCVMNVTYELPLLKMNGIESYRIPVEDDQRENLFIYFDEVTAKINEHEMQGYATVVHCMAGVSRSATFVIAYLIRYHQMSLEQAFRLTKSSRSIVNPNIGFLHQLAKYESETLLDKGKCTIWREHTLNGITKQFPEFVITDYIQDYQNEFDDPDND</sequence>
<name>A0A9Q0M6W9_BLOTA</name>
<keyword evidence="2" id="KW-0378">Hydrolase</keyword>
<protein>
    <submittedName>
        <fullName evidence="7">Uncharacterized protein</fullName>
    </submittedName>
</protein>
<comment type="similarity">
    <text evidence="1">Belongs to the protein-tyrosine phosphatase family. Non-receptor class dual specificity subfamily.</text>
</comment>
<dbReference type="GO" id="GO:0005737">
    <property type="term" value="C:cytoplasm"/>
    <property type="evidence" value="ECO:0007669"/>
    <property type="project" value="TreeGrafter"/>
</dbReference>
<dbReference type="InterPro" id="IPR000387">
    <property type="entry name" value="Tyr_Pase_dom"/>
</dbReference>
<dbReference type="InterPro" id="IPR052103">
    <property type="entry name" value="Dual_spec_Phospatases"/>
</dbReference>
<evidence type="ECO:0000259" key="5">
    <source>
        <dbReference type="PROSITE" id="PS50054"/>
    </source>
</evidence>
<feature type="region of interest" description="Disordered" evidence="4">
    <location>
        <begin position="1"/>
        <end position="39"/>
    </location>
</feature>
<evidence type="ECO:0000256" key="2">
    <source>
        <dbReference type="ARBA" id="ARBA00022801"/>
    </source>
</evidence>
<dbReference type="PANTHER" id="PTHR45961:SF6">
    <property type="entry name" value="IP21249P"/>
    <property type="match status" value="1"/>
</dbReference>